<dbReference type="GO" id="GO:0003700">
    <property type="term" value="F:DNA-binding transcription factor activity"/>
    <property type="evidence" value="ECO:0007669"/>
    <property type="project" value="InterPro"/>
</dbReference>
<dbReference type="InterPro" id="IPR018060">
    <property type="entry name" value="HTH_AraC"/>
</dbReference>
<dbReference type="InterPro" id="IPR002818">
    <property type="entry name" value="DJ-1/PfpI"/>
</dbReference>
<dbReference type="InterPro" id="IPR009057">
    <property type="entry name" value="Homeodomain-like_sf"/>
</dbReference>
<evidence type="ECO:0000256" key="1">
    <source>
        <dbReference type="ARBA" id="ARBA00023015"/>
    </source>
</evidence>
<proteinExistence type="predicted"/>
<keyword evidence="2" id="KW-0804">Transcription</keyword>
<dbReference type="Proteomes" id="UP000198878">
    <property type="component" value="Unassembled WGS sequence"/>
</dbReference>
<dbReference type="RefSeq" id="WP_086673306.1">
    <property type="nucleotide sequence ID" value="NZ_FNUJ01000003.1"/>
</dbReference>
<dbReference type="SUPFAM" id="SSF46689">
    <property type="entry name" value="Homeodomain-like"/>
    <property type="match status" value="2"/>
</dbReference>
<dbReference type="PROSITE" id="PS01124">
    <property type="entry name" value="HTH_ARAC_FAMILY_2"/>
    <property type="match status" value="1"/>
</dbReference>
<dbReference type="InterPro" id="IPR052158">
    <property type="entry name" value="INH-QAR"/>
</dbReference>
<dbReference type="AlphaFoldDB" id="A0A1H5QNM6"/>
<dbReference type="Pfam" id="PF01965">
    <property type="entry name" value="DJ-1_PfpI"/>
    <property type="match status" value="1"/>
</dbReference>
<dbReference type="Gene3D" id="1.10.10.60">
    <property type="entry name" value="Homeodomain-like"/>
    <property type="match status" value="2"/>
</dbReference>
<dbReference type="PANTHER" id="PTHR43130">
    <property type="entry name" value="ARAC-FAMILY TRANSCRIPTIONAL REGULATOR"/>
    <property type="match status" value="1"/>
</dbReference>
<evidence type="ECO:0000313" key="5">
    <source>
        <dbReference type="Proteomes" id="UP000198878"/>
    </source>
</evidence>
<dbReference type="SMART" id="SM00342">
    <property type="entry name" value="HTH_ARAC"/>
    <property type="match status" value="1"/>
</dbReference>
<dbReference type="GO" id="GO:0043565">
    <property type="term" value="F:sequence-specific DNA binding"/>
    <property type="evidence" value="ECO:0007669"/>
    <property type="project" value="InterPro"/>
</dbReference>
<dbReference type="PANTHER" id="PTHR43130:SF3">
    <property type="entry name" value="HTH-TYPE TRANSCRIPTIONAL REGULATOR RV1931C"/>
    <property type="match status" value="1"/>
</dbReference>
<name>A0A1H5QNM6_9PSEU</name>
<dbReference type="Gene3D" id="3.40.50.880">
    <property type="match status" value="1"/>
</dbReference>
<evidence type="ECO:0000256" key="2">
    <source>
        <dbReference type="ARBA" id="ARBA00023163"/>
    </source>
</evidence>
<dbReference type="SUPFAM" id="SSF52317">
    <property type="entry name" value="Class I glutamine amidotransferase-like"/>
    <property type="match status" value="1"/>
</dbReference>
<keyword evidence="5" id="KW-1185">Reference proteome</keyword>
<reference evidence="5" key="1">
    <citation type="submission" date="2016-10" db="EMBL/GenBank/DDBJ databases">
        <authorList>
            <person name="Varghese N."/>
            <person name="Submissions S."/>
        </authorList>
    </citation>
    <scope>NUCLEOTIDE SEQUENCE [LARGE SCALE GENOMIC DNA]</scope>
    <source>
        <strain evidence="5">DSM 44654</strain>
    </source>
</reference>
<sequence>MHRVAALVLDGVVALDFGAVAQFFGHRHRDPEPVRYAFHVASADGEPVRTGIGVPLGVHGGLELLDAADTVVIPGYEPIAEPLAPATAAALQRVIDREARVVSICTGAFALGHAGLLDGREVTTHWAVTDELTRLFPDATVLPNVLYVRDGNLLSSGGVAAGIDLCLDIVREDFGAAFANKIARRSVIAPHRSGDQAQFIEHDDPAATNIDMADLLIWLDERLEQSLTVADMAAHIGYSPRSFGRHFQAQIGTSPWRWLARRRITRAQQLLETSDLPIDQIARRCGFESTVAFRRRFRDLVHLSPSDYRRAFRTPVS</sequence>
<protein>
    <submittedName>
        <fullName evidence="4">AraC family transcriptional regulator, transcriptional activator FtrA</fullName>
    </submittedName>
</protein>
<feature type="domain" description="HTH araC/xylS-type" evidence="3">
    <location>
        <begin position="213"/>
        <end position="311"/>
    </location>
</feature>
<dbReference type="EMBL" id="FNUJ01000003">
    <property type="protein sequence ID" value="SEF27665.1"/>
    <property type="molecule type" value="Genomic_DNA"/>
</dbReference>
<dbReference type="OrthoDB" id="3660033at2"/>
<evidence type="ECO:0000259" key="3">
    <source>
        <dbReference type="PROSITE" id="PS01124"/>
    </source>
</evidence>
<gene>
    <name evidence="4" type="ORF">SAMN05421837_103983</name>
</gene>
<dbReference type="CDD" id="cd03137">
    <property type="entry name" value="GATase1_AraC_1"/>
    <property type="match status" value="1"/>
</dbReference>
<dbReference type="InterPro" id="IPR029062">
    <property type="entry name" value="Class_I_gatase-like"/>
</dbReference>
<organism evidence="4 5">
    <name type="scientific">Amycolatopsis pretoriensis</name>
    <dbReference type="NCBI Taxonomy" id="218821"/>
    <lineage>
        <taxon>Bacteria</taxon>
        <taxon>Bacillati</taxon>
        <taxon>Actinomycetota</taxon>
        <taxon>Actinomycetes</taxon>
        <taxon>Pseudonocardiales</taxon>
        <taxon>Pseudonocardiaceae</taxon>
        <taxon>Amycolatopsis</taxon>
    </lineage>
</organism>
<keyword evidence="1" id="KW-0805">Transcription regulation</keyword>
<accession>A0A1H5QNM6</accession>
<evidence type="ECO:0000313" key="4">
    <source>
        <dbReference type="EMBL" id="SEF27665.1"/>
    </source>
</evidence>
<dbReference type="Pfam" id="PF12833">
    <property type="entry name" value="HTH_18"/>
    <property type="match status" value="1"/>
</dbReference>